<dbReference type="EMBL" id="KJ631384">
    <property type="protein sequence ID" value="AIF25966.1"/>
    <property type="molecule type" value="Genomic_DNA"/>
</dbReference>
<evidence type="ECO:0000313" key="1">
    <source>
        <dbReference type="EMBL" id="AIF25966.1"/>
    </source>
</evidence>
<proteinExistence type="predicted"/>
<sequence>MLRLREGEYACYSLNDVTAHTALEVSCFAAEPAALEISQDRRILGVFELNSTEDRQLLSGIRLSGADASALRLKAVRGTVDIETLTTKTDR</sequence>
<accession>A0A0B4N0R2</accession>
<protein>
    <submittedName>
        <fullName evidence="1">Putative beta-agarase</fullName>
    </submittedName>
</protein>
<organism evidence="1">
    <name type="scientific">uncultured bacterium Ad_095_K16_contig2</name>
    <dbReference type="NCBI Taxonomy" id="1489294"/>
    <lineage>
        <taxon>Bacteria</taxon>
        <taxon>environmental samples</taxon>
    </lineage>
</organism>
<reference evidence="1" key="1">
    <citation type="submission" date="2014-03" db="EMBL/GenBank/DDBJ databases">
        <title>A sequence of cellulolytic fosmid clone of goat rumen metagenome.</title>
        <authorList>
            <person name="Lee K.-T."/>
            <person name="Kim J.-Y."/>
            <person name="Kim Y.-J."/>
            <person name="Ahn J.-H."/>
            <person name="Park M.-N."/>
            <person name="Kim J.-H."/>
            <person name="Kim T.-H."/>
        </authorList>
    </citation>
    <scope>NUCLEOTIDE SEQUENCE</scope>
</reference>
<dbReference type="AlphaFoldDB" id="A0A0B4N0R2"/>
<name>A0A0B4N0R2_9BACT</name>